<dbReference type="InterPro" id="IPR002890">
    <property type="entry name" value="MG2"/>
</dbReference>
<evidence type="ECO:0000256" key="10">
    <source>
        <dbReference type="ARBA" id="ARBA00057615"/>
    </source>
</evidence>
<evidence type="ECO:0000313" key="18">
    <source>
        <dbReference type="Proteomes" id="UP000617340"/>
    </source>
</evidence>
<dbReference type="InterPro" id="IPR019742">
    <property type="entry name" value="MacrogloblnA2_CS"/>
</dbReference>
<dbReference type="PANTHER" id="PTHR11412">
    <property type="entry name" value="MACROGLOBULIN / COMPLEMENT"/>
    <property type="match status" value="1"/>
</dbReference>
<keyword evidence="5" id="KW-0732">Signal</keyword>
<dbReference type="FunFam" id="2.60.40.1930:FF:000001">
    <property type="entry name" value="CD109 isoform 3"/>
    <property type="match status" value="1"/>
</dbReference>
<dbReference type="InterPro" id="IPR009048">
    <property type="entry name" value="A-macroglobulin_rcpt-bd"/>
</dbReference>
<comment type="subunit">
    <text evidence="11">Heterodimer of a TEP1-N chain and an TEP1-C chain non-covalently linked. Forms a complex composed of TEP1-N and TEP1-C heterodimer, LRIM1 and APL1C; the interaction stabilizes TEP1-N and TEP1-C heterodimer, prevents its binding to tissues while circulating in the hemolymph and protects the thioester bond from hydrolysis. Mature TEP1 and to a lesser extent full-length TEP1 interact with SPCLIP1; the interaction is induced by microbial infection.</text>
</comment>
<keyword evidence="3" id="KW-0964">Secreted</keyword>
<keyword evidence="18" id="KW-1185">Reference proteome</keyword>
<dbReference type="Gene3D" id="2.20.130.20">
    <property type="match status" value="1"/>
</dbReference>
<dbReference type="Gene3D" id="1.50.10.20">
    <property type="match status" value="1"/>
</dbReference>
<evidence type="ECO:0000259" key="16">
    <source>
        <dbReference type="SMART" id="SM01361"/>
    </source>
</evidence>
<dbReference type="InterPro" id="IPR011626">
    <property type="entry name" value="Alpha-macroglobulin_TED"/>
</dbReference>
<dbReference type="InterPro" id="IPR013783">
    <property type="entry name" value="Ig-like_fold"/>
</dbReference>
<evidence type="ECO:0000256" key="13">
    <source>
        <dbReference type="SAM" id="MobiDB-lite"/>
    </source>
</evidence>
<dbReference type="PANTHER" id="PTHR11412:SF171">
    <property type="entry name" value="PREGNANCY ZONE PROTEIN-LIKE PROTEIN"/>
    <property type="match status" value="1"/>
</dbReference>
<dbReference type="Gene3D" id="2.60.40.690">
    <property type="entry name" value="Alpha-macroglobulin, receptor-binding domain"/>
    <property type="match status" value="1"/>
</dbReference>
<protein>
    <recommendedName>
        <fullName evidence="12">TEP1-F</fullName>
    </recommendedName>
</protein>
<comment type="subcellular location">
    <subcellularLocation>
        <location evidence="1">Secreted</location>
    </subcellularLocation>
</comment>
<keyword evidence="7" id="KW-0722">Serine protease inhibitor</keyword>
<dbReference type="InterPro" id="IPR014756">
    <property type="entry name" value="Ig_E-set"/>
</dbReference>
<dbReference type="Pfam" id="PF17791">
    <property type="entry name" value="MG3"/>
    <property type="match status" value="1"/>
</dbReference>
<evidence type="ECO:0000256" key="7">
    <source>
        <dbReference type="ARBA" id="ARBA00022900"/>
    </source>
</evidence>
<comment type="similarity">
    <text evidence="2">Belongs to the protease inhibitor I39 (alpha-2-macroglobulin) family.</text>
</comment>
<dbReference type="SUPFAM" id="SSF48239">
    <property type="entry name" value="Terpenoid cyclases/Protein prenyltransferases"/>
    <property type="match status" value="1"/>
</dbReference>
<sequence length="1966" mass="220421">MDKVGARNERVQSRKSKSPSERRQKKKLGYVFTAPKRFLAGETESGCLSLHNLEPPAHILLELLSPTSAPEEEILASTSTTIKSGKSHGKPIGIVIAQNIRRISALGFRMLSELIQMIDKIEPNIDPIVRVETCLELMVPSTKYSSGRLQLKMKFDKHPDYSVDSEKEVYIEHDSTITFLETDKPVYKPGQDVNIRILMLKHDLKPWKKRIPKIWIENPSEIRVAQWTNMTTVNGMLQLKFSLTSEASPGTWRIKVEKKKSQPQLFHTTVFEVKKYVLPKFQVKIISSGYILADAENVTWNICAKYSYGKPVKGTLFLKLTPQTPSWKRKLNLPEIHYETELDSPDGCTEFALSSAVLGLANWKVAPNNIALIANFTEAGTGIVETTISRTVVVHQALKLEFIPYTPKYFKLGLPYHGKLRVLRQDDVPAANEKIQLCLRVRGKDEWLRSAVECRHFISSGDGFVDFVVPPPHKHIILLSFIATGVDYPTKYYSPDKRWRIFMDQPSAYIDVFPWYSPSDSYLAVARGYQPIVCGEKYSFNVMYTVPVTNNNNESISFHYSINSKGDLLIYGHVKHRPTRDTVLNYSDFRNLLGAVESATNKTDQNTIVHRFPLSVKITPSMAPVSELLLYYVRSDGETVATSYTIEVGHCFENKVKTAWHIDAQSPGTTTQYHVEAAPWSLCGISAVDKSTVFLAGSKSNLLDPIQTFNQLKRFHPEPERPAWTWTHCKMQPEQESKEVDHLPFPAIEVPFWNLKRNRRRSIDTVVSDDVSYVDAAQAFNDFGTIVMSDLIIETKPCPKLFFNLRQADVRLYTLSKADEESGLMFKSDMKTMPMAYPLLNFPVATADMGAELAYVDQSPDLVTTLRSYFPETWLWELVPTGKEGKLTIERTLPHTITDWVGHTVCISPVQGLGIAPPTTITTFQPFFLDYSLPYSVKRGEMLRMKVSLFNYMQHSLPVKIQLEDATGLDLHLSNPVSSFCVKPIDSVVHEYILRPRVLGDINITVSAAIDANYPDPCGPDTLVYTRDTIVKPILVLPEGFPVEITKSAFICPKDFSDDSRIVWNLDLPKDLIPDSAKAHVTLTGDVLGPVLENLDKLVKLPMGCGEQNMVLFVPNIHVIGYLDANGMDNPELRAKAIKNMEKGYQRELNYRHPDGSYSAFGPDTSQSSIWLTAFIVKSFAQARSLIYIDERDLKISVKWIMSKQLENGCFPIIGSVFHKHMKGGLQEDDSSAALTAYILISLLESGVLLTASLINNALYCLEALTDVYDSPYTAALSTYALALLEHPKANGSMASLMNRATRNNDLLWWEDKTKPSVGLSIEMTAYAVLSLVKLGGEENMVDALKAVRWMSKQRNAEGGFTSTQDTVLGLEALTKYALAMATNSTDLSVLVTASEVDHVYRMNNDNRVVLIQIQLPTLPTIIEIFAEGEGCVLVQNNLIYNVAKVTGSEAFDLSVSATSDIFVDECSMQRITVCARYKMADEESNMALLEIGMISGYVPDRSSLHSLLEVPSTKVKRIEDDRDIVTIYFDRLIGQKTCISFNVIRENIVDRLEPANVKLYDYYQQELMISSSYNFAQTCSSADINEETEIPNPMPVETEGTLAFLQYSKHTNVEHDKTLEKSSKNFGKESGNMNNKVTNRNTMELKNLLLVKPIDSVEKEHDTVALKKHNEKNKTDDGRIVKAKLNIPDGTLTENSDQKITTNKADLVGKNSNVNNNSTDIPITSQVDTGSGQIPDDLEINSTPMVEEIFDNPSFVSVDHDLETPEGIEGPVLVYVRPSITNLNENSSSDEIDYKTNGKIDIVESTTPIQRDHKMDVQLNSSDSTYLNRSCPICSKELPDNFNDIYCSASSVVKVAIRRLRKARLLLDLNAMRDVKRLRSTVELILNPRCSCPPLDNPGSLGLLLRSKGDDFATLKEHGKQILNNSMSIYGLSSTGGVPQRLVEARLHCSKKDKNERNHDRPVGG</sequence>
<feature type="domain" description="Alpha-macroglobulin receptor-binding" evidence="16">
    <location>
        <begin position="1485"/>
        <end position="1574"/>
    </location>
</feature>
<dbReference type="InterPro" id="IPR008930">
    <property type="entry name" value="Terpenoid_cyclase/PrenylTrfase"/>
</dbReference>
<dbReference type="Pfam" id="PF07703">
    <property type="entry name" value="A2M_BRD"/>
    <property type="match status" value="1"/>
</dbReference>
<feature type="region of interest" description="Disordered" evidence="13">
    <location>
        <begin position="1"/>
        <end position="26"/>
    </location>
</feature>
<dbReference type="GO" id="GO:0002376">
    <property type="term" value="P:immune system process"/>
    <property type="evidence" value="ECO:0007669"/>
    <property type="project" value="UniProtKB-KW"/>
</dbReference>
<keyword evidence="8" id="KW-1015">Disulfide bond</keyword>
<dbReference type="SMART" id="SM01419">
    <property type="entry name" value="Thiol-ester_cl"/>
    <property type="match status" value="1"/>
</dbReference>
<dbReference type="Pfam" id="PF00207">
    <property type="entry name" value="A2M"/>
    <property type="match status" value="1"/>
</dbReference>
<evidence type="ECO:0000259" key="15">
    <source>
        <dbReference type="SMART" id="SM01360"/>
    </source>
</evidence>
<keyword evidence="6" id="KW-0391">Immunity</keyword>
<evidence type="ECO:0000313" key="17">
    <source>
        <dbReference type="EMBL" id="KAF7414969.1"/>
    </source>
</evidence>
<evidence type="ECO:0000256" key="12">
    <source>
        <dbReference type="ARBA" id="ARBA00078071"/>
    </source>
</evidence>
<dbReference type="SUPFAM" id="SSF49410">
    <property type="entry name" value="Alpha-macroglobulin receptor domain"/>
    <property type="match status" value="1"/>
</dbReference>
<dbReference type="Pfam" id="PF07677">
    <property type="entry name" value="A2M_recep"/>
    <property type="match status" value="1"/>
</dbReference>
<dbReference type="PROSITE" id="PS00477">
    <property type="entry name" value="ALPHA_2_MACROGLOBULIN"/>
    <property type="match status" value="1"/>
</dbReference>
<dbReference type="Pfam" id="PF07678">
    <property type="entry name" value="TED_complement"/>
    <property type="match status" value="1"/>
</dbReference>
<accession>A0A834NPA3</accession>
<evidence type="ECO:0000259" key="14">
    <source>
        <dbReference type="SMART" id="SM01359"/>
    </source>
</evidence>
<dbReference type="EMBL" id="JACSDZ010000002">
    <property type="protein sequence ID" value="KAF7414969.1"/>
    <property type="molecule type" value="Genomic_DNA"/>
</dbReference>
<dbReference type="InterPro" id="IPR050473">
    <property type="entry name" value="A2M/Complement_sys"/>
</dbReference>
<dbReference type="InterPro" id="IPR047565">
    <property type="entry name" value="Alpha-macroglob_thiol-ester_cl"/>
</dbReference>
<comment type="function">
    <text evidence="10">Binds covalently through a thioester bond to the pathogen surface resulting in pathogen clearance.</text>
</comment>
<gene>
    <name evidence="17" type="ORF">HZH68_003458</name>
</gene>
<feature type="domain" description="Alpha-2-macroglobulin bait region" evidence="14">
    <location>
        <begin position="523"/>
        <end position="695"/>
    </location>
</feature>
<dbReference type="CDD" id="cd02897">
    <property type="entry name" value="A2M_2"/>
    <property type="match status" value="1"/>
</dbReference>
<dbReference type="Gene3D" id="2.60.40.10">
    <property type="entry name" value="Immunoglobulins"/>
    <property type="match status" value="2"/>
</dbReference>
<name>A0A834NPA3_VESGE</name>
<evidence type="ECO:0000256" key="5">
    <source>
        <dbReference type="ARBA" id="ARBA00022729"/>
    </source>
</evidence>
<dbReference type="Gene3D" id="2.60.40.1930">
    <property type="match status" value="2"/>
</dbReference>
<dbReference type="GO" id="GO:0005615">
    <property type="term" value="C:extracellular space"/>
    <property type="evidence" value="ECO:0007669"/>
    <property type="project" value="InterPro"/>
</dbReference>
<evidence type="ECO:0000256" key="11">
    <source>
        <dbReference type="ARBA" id="ARBA00063781"/>
    </source>
</evidence>
<dbReference type="GO" id="GO:0004867">
    <property type="term" value="F:serine-type endopeptidase inhibitor activity"/>
    <property type="evidence" value="ECO:0007669"/>
    <property type="project" value="UniProtKB-KW"/>
</dbReference>
<keyword evidence="9" id="KW-0325">Glycoprotein</keyword>
<dbReference type="InterPro" id="IPR036595">
    <property type="entry name" value="A-macroglobulin_rcpt-bd_sf"/>
</dbReference>
<dbReference type="InterPro" id="IPR041813">
    <property type="entry name" value="A2M_TED"/>
</dbReference>
<evidence type="ECO:0000256" key="6">
    <source>
        <dbReference type="ARBA" id="ARBA00022859"/>
    </source>
</evidence>
<dbReference type="Gene3D" id="2.60.40.1940">
    <property type="match status" value="1"/>
</dbReference>
<evidence type="ECO:0000256" key="3">
    <source>
        <dbReference type="ARBA" id="ARBA00022525"/>
    </source>
</evidence>
<evidence type="ECO:0000256" key="9">
    <source>
        <dbReference type="ARBA" id="ARBA00023180"/>
    </source>
</evidence>
<keyword evidence="4" id="KW-0646">Protease inhibitor</keyword>
<comment type="caution">
    <text evidence="17">The sequence shown here is derived from an EMBL/GenBank/DDBJ whole genome shotgun (WGS) entry which is preliminary data.</text>
</comment>
<dbReference type="InterPro" id="IPR041555">
    <property type="entry name" value="MG3"/>
</dbReference>
<dbReference type="Proteomes" id="UP000617340">
    <property type="component" value="Unassembled WGS sequence"/>
</dbReference>
<dbReference type="SMART" id="SM01360">
    <property type="entry name" value="A2M"/>
    <property type="match status" value="1"/>
</dbReference>
<proteinExistence type="inferred from homology"/>
<evidence type="ECO:0000256" key="1">
    <source>
        <dbReference type="ARBA" id="ARBA00004613"/>
    </source>
</evidence>
<evidence type="ECO:0000256" key="8">
    <source>
        <dbReference type="ARBA" id="ARBA00023157"/>
    </source>
</evidence>
<organism evidence="17 18">
    <name type="scientific">Vespula germanica</name>
    <name type="common">German yellow jacket</name>
    <name type="synonym">Paravespula germanica</name>
    <dbReference type="NCBI Taxonomy" id="30212"/>
    <lineage>
        <taxon>Eukaryota</taxon>
        <taxon>Metazoa</taxon>
        <taxon>Ecdysozoa</taxon>
        <taxon>Arthropoda</taxon>
        <taxon>Hexapoda</taxon>
        <taxon>Insecta</taxon>
        <taxon>Pterygota</taxon>
        <taxon>Neoptera</taxon>
        <taxon>Endopterygota</taxon>
        <taxon>Hymenoptera</taxon>
        <taxon>Apocrita</taxon>
        <taxon>Aculeata</taxon>
        <taxon>Vespoidea</taxon>
        <taxon>Vespidae</taxon>
        <taxon>Vespinae</taxon>
        <taxon>Vespula</taxon>
    </lineage>
</organism>
<evidence type="ECO:0000256" key="2">
    <source>
        <dbReference type="ARBA" id="ARBA00010952"/>
    </source>
</evidence>
<dbReference type="Pfam" id="PF17789">
    <property type="entry name" value="MG4"/>
    <property type="match status" value="1"/>
</dbReference>
<feature type="domain" description="Alpha-2-macroglobulin" evidence="15">
    <location>
        <begin position="873"/>
        <end position="963"/>
    </location>
</feature>
<dbReference type="Pfam" id="PF01835">
    <property type="entry name" value="MG2"/>
    <property type="match status" value="1"/>
</dbReference>
<dbReference type="InterPro" id="IPR040839">
    <property type="entry name" value="MG4"/>
</dbReference>
<dbReference type="InterPro" id="IPR001599">
    <property type="entry name" value="Macroglobln_a2"/>
</dbReference>
<feature type="compositionally biased region" description="Basic and acidic residues" evidence="13">
    <location>
        <begin position="1"/>
        <end position="22"/>
    </location>
</feature>
<dbReference type="SUPFAM" id="SSF81296">
    <property type="entry name" value="E set domains"/>
    <property type="match status" value="1"/>
</dbReference>
<reference evidence="17" key="1">
    <citation type="journal article" date="2020" name="G3 (Bethesda)">
        <title>High-Quality Assemblies for Three Invasive Social Wasps from the &lt;i&gt;Vespula&lt;/i&gt; Genus.</title>
        <authorList>
            <person name="Harrop T.W.R."/>
            <person name="Guhlin J."/>
            <person name="McLaughlin G.M."/>
            <person name="Permina E."/>
            <person name="Stockwell P."/>
            <person name="Gilligan J."/>
            <person name="Le Lec M.F."/>
            <person name="Gruber M.A.M."/>
            <person name="Quinn O."/>
            <person name="Lovegrove M."/>
            <person name="Duncan E.J."/>
            <person name="Remnant E.J."/>
            <person name="Van Eeckhoven J."/>
            <person name="Graham B."/>
            <person name="Knapp R.A."/>
            <person name="Langford K.W."/>
            <person name="Kronenberg Z."/>
            <person name="Press M.O."/>
            <person name="Eacker S.M."/>
            <person name="Wilson-Rankin E.E."/>
            <person name="Purcell J."/>
            <person name="Lester P.J."/>
            <person name="Dearden P.K."/>
        </authorList>
    </citation>
    <scope>NUCLEOTIDE SEQUENCE</scope>
    <source>
        <strain evidence="17">Linc-1</strain>
    </source>
</reference>
<dbReference type="InterPro" id="IPR011625">
    <property type="entry name" value="A2M_N_BRD"/>
</dbReference>
<dbReference type="Gene3D" id="2.60.120.1540">
    <property type="match status" value="1"/>
</dbReference>
<dbReference type="SMART" id="SM01359">
    <property type="entry name" value="A2M_N_2"/>
    <property type="match status" value="1"/>
</dbReference>
<evidence type="ECO:0000256" key="4">
    <source>
        <dbReference type="ARBA" id="ARBA00022690"/>
    </source>
</evidence>
<dbReference type="SMART" id="SM01361">
    <property type="entry name" value="A2M_recep"/>
    <property type="match status" value="1"/>
</dbReference>